<gene>
    <name evidence="1" type="ORF">LTR97_000988</name>
</gene>
<organism evidence="1 2">
    <name type="scientific">Elasticomyces elasticus</name>
    <dbReference type="NCBI Taxonomy" id="574655"/>
    <lineage>
        <taxon>Eukaryota</taxon>
        <taxon>Fungi</taxon>
        <taxon>Dikarya</taxon>
        <taxon>Ascomycota</taxon>
        <taxon>Pezizomycotina</taxon>
        <taxon>Dothideomycetes</taxon>
        <taxon>Dothideomycetidae</taxon>
        <taxon>Mycosphaerellales</taxon>
        <taxon>Teratosphaeriaceae</taxon>
        <taxon>Elasticomyces</taxon>
    </lineage>
</organism>
<accession>A0AAN7WFP7</accession>
<dbReference type="AlphaFoldDB" id="A0AAN7WFP7"/>
<evidence type="ECO:0000313" key="2">
    <source>
        <dbReference type="Proteomes" id="UP001310594"/>
    </source>
</evidence>
<name>A0AAN7WFP7_9PEZI</name>
<comment type="caution">
    <text evidence="1">The sequence shown here is derived from an EMBL/GenBank/DDBJ whole genome shotgun (WGS) entry which is preliminary data.</text>
</comment>
<evidence type="ECO:0000313" key="1">
    <source>
        <dbReference type="EMBL" id="KAK5708447.1"/>
    </source>
</evidence>
<reference evidence="1" key="1">
    <citation type="submission" date="2023-08" db="EMBL/GenBank/DDBJ databases">
        <title>Black Yeasts Isolated from many extreme environments.</title>
        <authorList>
            <person name="Coleine C."/>
            <person name="Stajich J.E."/>
            <person name="Selbmann L."/>
        </authorList>
    </citation>
    <scope>NUCLEOTIDE SEQUENCE</scope>
    <source>
        <strain evidence="1">CCFEE 5810</strain>
    </source>
</reference>
<dbReference type="Proteomes" id="UP001310594">
    <property type="component" value="Unassembled WGS sequence"/>
</dbReference>
<dbReference type="Gene3D" id="3.10.450.50">
    <property type="match status" value="1"/>
</dbReference>
<protein>
    <submittedName>
        <fullName evidence="1">Uncharacterized protein</fullName>
    </submittedName>
</protein>
<dbReference type="EMBL" id="JAVRQU010000001">
    <property type="protein sequence ID" value="KAK5708447.1"/>
    <property type="molecule type" value="Genomic_DNA"/>
</dbReference>
<proteinExistence type="predicted"/>
<sequence>MADLYERIHQTTTDFLDSYNQDKVSKDIKALSATLTLDCKRYYLPISIVSYAPALAAGSTNEQYEAQMQPEFSEVWDHWHSEVKDIVVDVRARKSVSDMITYMTTKKGKKYEFEMVFKLQLTDDGTKVSKVEEFVDTALAGQVIADNQAIQEALQLK</sequence>